<dbReference type="EMBL" id="CAJVPQ010006201">
    <property type="protein sequence ID" value="CAG8681868.1"/>
    <property type="molecule type" value="Genomic_DNA"/>
</dbReference>
<keyword evidence="1" id="KW-0175">Coiled coil</keyword>
<protein>
    <submittedName>
        <fullName evidence="2">12507_t:CDS:1</fullName>
    </submittedName>
</protein>
<gene>
    <name evidence="2" type="ORF">FCALED_LOCUS12542</name>
</gene>
<dbReference type="Proteomes" id="UP000789570">
    <property type="component" value="Unassembled WGS sequence"/>
</dbReference>
<proteinExistence type="predicted"/>
<organism evidence="2 3">
    <name type="scientific">Funneliformis caledonium</name>
    <dbReference type="NCBI Taxonomy" id="1117310"/>
    <lineage>
        <taxon>Eukaryota</taxon>
        <taxon>Fungi</taxon>
        <taxon>Fungi incertae sedis</taxon>
        <taxon>Mucoromycota</taxon>
        <taxon>Glomeromycotina</taxon>
        <taxon>Glomeromycetes</taxon>
        <taxon>Glomerales</taxon>
        <taxon>Glomeraceae</taxon>
        <taxon>Funneliformis</taxon>
    </lineage>
</organism>
<evidence type="ECO:0000313" key="2">
    <source>
        <dbReference type="EMBL" id="CAG8681868.1"/>
    </source>
</evidence>
<name>A0A9N9EN88_9GLOM</name>
<sequence>MSSSNYYYSGSGTFFSSILTSSSNYYSSRSGTFFSPTSTSNSNYYSSRSETFSLMLTSNSNSYSYRSGISMSTVSNLQMLNYEINNDQDNELVLPVSIVDSSITMDLFEDEDAMSNAEEEATSRPKKKMKSTLKLKRKNKNSQVEIQKAEADIEVARAEMKEILKTLPSEFEMRYDKQSETDPDDDENRQVVVYDYTWRSNELVEREIQPLGDYKSLLNFAIENEYRFGKLKNNIDDILLYETDEEAGEFSE</sequence>
<dbReference type="AlphaFoldDB" id="A0A9N9EN88"/>
<evidence type="ECO:0000256" key="1">
    <source>
        <dbReference type="SAM" id="Coils"/>
    </source>
</evidence>
<accession>A0A9N9EN88</accession>
<evidence type="ECO:0000313" key="3">
    <source>
        <dbReference type="Proteomes" id="UP000789570"/>
    </source>
</evidence>
<feature type="coiled-coil region" evidence="1">
    <location>
        <begin position="132"/>
        <end position="166"/>
    </location>
</feature>
<keyword evidence="3" id="KW-1185">Reference proteome</keyword>
<comment type="caution">
    <text evidence="2">The sequence shown here is derived from an EMBL/GenBank/DDBJ whole genome shotgun (WGS) entry which is preliminary data.</text>
</comment>
<reference evidence="2" key="1">
    <citation type="submission" date="2021-06" db="EMBL/GenBank/DDBJ databases">
        <authorList>
            <person name="Kallberg Y."/>
            <person name="Tangrot J."/>
            <person name="Rosling A."/>
        </authorList>
    </citation>
    <scope>NUCLEOTIDE SEQUENCE</scope>
    <source>
        <strain evidence="2">UK204</strain>
    </source>
</reference>